<accession>A0A6J8C8N9</accession>
<evidence type="ECO:0000313" key="2">
    <source>
        <dbReference type="Proteomes" id="UP000507470"/>
    </source>
</evidence>
<sequence>MKGFLGITAHYVLNLEMQSAMIACKRFKGRHTAENILHECEECITSFDINDKIFCVISDNASNMVKAFNFSVPGYTEPDDQNCLNEDNLDDDFEQGTIEIENPFPQHKRCYAHSLQLVIKDAFEECGQTIQKVIAKVSKIVSHVRKSIFASEFLDDEKRLQASNATRWNSQMHMIRSILEIPEEKLDKLDCANITAYDRKVLIEICKILKPFDDATLLVQREKMSVAVW</sequence>
<dbReference type="AlphaFoldDB" id="A0A6J8C8N9"/>
<dbReference type="GO" id="GO:0005634">
    <property type="term" value="C:nucleus"/>
    <property type="evidence" value="ECO:0007669"/>
    <property type="project" value="TreeGrafter"/>
</dbReference>
<dbReference type="Proteomes" id="UP000507470">
    <property type="component" value="Unassembled WGS sequence"/>
</dbReference>
<organism evidence="1 2">
    <name type="scientific">Mytilus coruscus</name>
    <name type="common">Sea mussel</name>
    <dbReference type="NCBI Taxonomy" id="42192"/>
    <lineage>
        <taxon>Eukaryota</taxon>
        <taxon>Metazoa</taxon>
        <taxon>Spiralia</taxon>
        <taxon>Lophotrochozoa</taxon>
        <taxon>Mollusca</taxon>
        <taxon>Bivalvia</taxon>
        <taxon>Autobranchia</taxon>
        <taxon>Pteriomorphia</taxon>
        <taxon>Mytilida</taxon>
        <taxon>Mytiloidea</taxon>
        <taxon>Mytilidae</taxon>
        <taxon>Mytilinae</taxon>
        <taxon>Mytilus</taxon>
    </lineage>
</organism>
<keyword evidence="2" id="KW-1185">Reference proteome</keyword>
<protein>
    <submittedName>
        <fullName evidence="1">Uncharacterized protein</fullName>
    </submittedName>
</protein>
<dbReference type="EMBL" id="CACVKT020004709">
    <property type="protein sequence ID" value="CAC5391360.1"/>
    <property type="molecule type" value="Genomic_DNA"/>
</dbReference>
<dbReference type="PANTHER" id="PTHR46169">
    <property type="entry name" value="DNA REPLICATION-RELATED ELEMENT FACTOR, ISOFORM A"/>
    <property type="match status" value="1"/>
</dbReference>
<dbReference type="PANTHER" id="PTHR46169:SF29">
    <property type="entry name" value="DNA REPLICATION-RELATED ELEMENT FACTOR, ISOFORM A"/>
    <property type="match status" value="1"/>
</dbReference>
<dbReference type="InterPro" id="IPR052717">
    <property type="entry name" value="Vacuolar_transposase_reg"/>
</dbReference>
<dbReference type="OrthoDB" id="10046233at2759"/>
<evidence type="ECO:0000313" key="1">
    <source>
        <dbReference type="EMBL" id="CAC5391360.1"/>
    </source>
</evidence>
<dbReference type="GO" id="GO:0006357">
    <property type="term" value="P:regulation of transcription by RNA polymerase II"/>
    <property type="evidence" value="ECO:0007669"/>
    <property type="project" value="TreeGrafter"/>
</dbReference>
<dbReference type="InterPro" id="IPR012337">
    <property type="entry name" value="RNaseH-like_sf"/>
</dbReference>
<name>A0A6J8C8N9_MYTCO</name>
<reference evidence="1 2" key="1">
    <citation type="submission" date="2020-06" db="EMBL/GenBank/DDBJ databases">
        <authorList>
            <person name="Li R."/>
            <person name="Bekaert M."/>
        </authorList>
    </citation>
    <scope>NUCLEOTIDE SEQUENCE [LARGE SCALE GENOMIC DNA]</scope>
    <source>
        <strain evidence="2">wild</strain>
    </source>
</reference>
<gene>
    <name evidence="1" type="ORF">MCOR_26371</name>
</gene>
<proteinExistence type="predicted"/>
<dbReference type="SUPFAM" id="SSF53098">
    <property type="entry name" value="Ribonuclease H-like"/>
    <property type="match status" value="1"/>
</dbReference>